<evidence type="ECO:0000313" key="4">
    <source>
        <dbReference type="Proteomes" id="UP000198728"/>
    </source>
</evidence>
<dbReference type="PANTHER" id="PTHR43792:SF1">
    <property type="entry name" value="N-ACETYLTRANSFERASE DOMAIN-CONTAINING PROTEIN"/>
    <property type="match status" value="1"/>
</dbReference>
<dbReference type="InterPro" id="IPR016181">
    <property type="entry name" value="Acyl_CoA_acyltransferase"/>
</dbReference>
<keyword evidence="4" id="KW-1185">Reference proteome</keyword>
<keyword evidence="3" id="KW-0808">Transferase</keyword>
<dbReference type="STRING" id="441112.SAMN04488094_105229"/>
<feature type="domain" description="N-acetyltransferase" evidence="2">
    <location>
        <begin position="196"/>
        <end position="350"/>
    </location>
</feature>
<dbReference type="Proteomes" id="UP000198728">
    <property type="component" value="Unassembled WGS sequence"/>
</dbReference>
<dbReference type="RefSeq" id="WP_093360781.1">
    <property type="nucleotide sequence ID" value="NZ_FOLG01000005.1"/>
</dbReference>
<evidence type="ECO:0000259" key="2">
    <source>
        <dbReference type="PROSITE" id="PS51186"/>
    </source>
</evidence>
<feature type="region of interest" description="Disordered" evidence="1">
    <location>
        <begin position="164"/>
        <end position="187"/>
    </location>
</feature>
<organism evidence="3 4">
    <name type="scientific">Tropicimonas isoalkanivorans</name>
    <dbReference type="NCBI Taxonomy" id="441112"/>
    <lineage>
        <taxon>Bacteria</taxon>
        <taxon>Pseudomonadati</taxon>
        <taxon>Pseudomonadota</taxon>
        <taxon>Alphaproteobacteria</taxon>
        <taxon>Rhodobacterales</taxon>
        <taxon>Roseobacteraceae</taxon>
        <taxon>Tropicimonas</taxon>
    </lineage>
</organism>
<dbReference type="Gene3D" id="3.40.630.30">
    <property type="match status" value="2"/>
</dbReference>
<dbReference type="SUPFAM" id="SSF55729">
    <property type="entry name" value="Acyl-CoA N-acyltransferases (Nat)"/>
    <property type="match status" value="2"/>
</dbReference>
<dbReference type="EMBL" id="FOLG01000005">
    <property type="protein sequence ID" value="SFC50925.1"/>
    <property type="molecule type" value="Genomic_DNA"/>
</dbReference>
<accession>A0A1I1JRA7</accession>
<dbReference type="Pfam" id="PF13302">
    <property type="entry name" value="Acetyltransf_3"/>
    <property type="match status" value="2"/>
</dbReference>
<dbReference type="PROSITE" id="PS51186">
    <property type="entry name" value="GNAT"/>
    <property type="match status" value="1"/>
</dbReference>
<sequence length="360" mass="40206">MTERLETERLILRRPLPSDMAAYQSYYGSDWRATHGPIVGTRQSRGRFEAILAHWQTKGFGRFVVERNDLPGAIGLIGPHYPDSFIEPEVTWQLWSGDFAGHGYAYEAAMEARRHAFETLGWSTAVTYIHSENRSAIALARRMGATLDLEAIYPASIGPHDVYRHPGPVRSQRVTVPASRRRKEGAQPPTLRTLRLVLRPYRAEDFESYATFLASPRASGLHGPYSRADAWSRFTNEVAHWPLYGYGGLMIEVGGEPAGFVAVTRPPHFPEPELGWSLFDGYEGRGFATEAAMTLREHIVTHCGIKGLVSYFTRENLASISIAERLGCRLDEQAARPQGVDCLVYRHPAADEDGSVEAYA</sequence>
<evidence type="ECO:0000256" key="1">
    <source>
        <dbReference type="SAM" id="MobiDB-lite"/>
    </source>
</evidence>
<dbReference type="AlphaFoldDB" id="A0A1I1JRA7"/>
<gene>
    <name evidence="3" type="ORF">SAMN04488094_105229</name>
</gene>
<reference evidence="3 4" key="1">
    <citation type="submission" date="2016-10" db="EMBL/GenBank/DDBJ databases">
        <authorList>
            <person name="de Groot N.N."/>
        </authorList>
    </citation>
    <scope>NUCLEOTIDE SEQUENCE [LARGE SCALE GENOMIC DNA]</scope>
    <source>
        <strain evidence="3 4">DSM 19548</strain>
    </source>
</reference>
<evidence type="ECO:0000313" key="3">
    <source>
        <dbReference type="EMBL" id="SFC50925.1"/>
    </source>
</evidence>
<dbReference type="InterPro" id="IPR000182">
    <property type="entry name" value="GNAT_dom"/>
</dbReference>
<proteinExistence type="predicted"/>
<dbReference type="OrthoDB" id="6293260at2"/>
<dbReference type="GO" id="GO:0016747">
    <property type="term" value="F:acyltransferase activity, transferring groups other than amino-acyl groups"/>
    <property type="evidence" value="ECO:0007669"/>
    <property type="project" value="InterPro"/>
</dbReference>
<dbReference type="PANTHER" id="PTHR43792">
    <property type="entry name" value="GNAT FAMILY, PUTATIVE (AFU_ORTHOLOGUE AFUA_3G00765)-RELATED-RELATED"/>
    <property type="match status" value="1"/>
</dbReference>
<dbReference type="InterPro" id="IPR051531">
    <property type="entry name" value="N-acetyltransferase"/>
</dbReference>
<protein>
    <submittedName>
        <fullName evidence="3">Protein N-acetyltransferase, RimJ/RimL family</fullName>
    </submittedName>
</protein>
<name>A0A1I1JRA7_9RHOB</name>